<name>A0A816CM36_ADIRI</name>
<dbReference type="Pfam" id="PF02825">
    <property type="entry name" value="WWE"/>
    <property type="match status" value="1"/>
</dbReference>
<dbReference type="GO" id="GO:0008270">
    <property type="term" value="F:zinc ion binding"/>
    <property type="evidence" value="ECO:0007669"/>
    <property type="project" value="InterPro"/>
</dbReference>
<dbReference type="EC" id="2.4.2.31" evidence="6"/>
<dbReference type="OrthoDB" id="423533at2759"/>
<keyword evidence="2 6" id="KW-0328">Glycosyltransferase</keyword>
<dbReference type="InterPro" id="IPR004170">
    <property type="entry name" value="WWE_dom"/>
</dbReference>
<dbReference type="GO" id="GO:0106274">
    <property type="term" value="F:NAD+-protein-arginine ADP-ribosyltransferase activity"/>
    <property type="evidence" value="ECO:0007669"/>
    <property type="project" value="UniProtKB-EC"/>
</dbReference>
<dbReference type="SUPFAM" id="SSF117839">
    <property type="entry name" value="WWE domain"/>
    <property type="match status" value="1"/>
</dbReference>
<evidence type="ECO:0000256" key="2">
    <source>
        <dbReference type="ARBA" id="ARBA00022676"/>
    </source>
</evidence>
<evidence type="ECO:0000256" key="5">
    <source>
        <dbReference type="ARBA" id="ARBA00047597"/>
    </source>
</evidence>
<protein>
    <recommendedName>
        <fullName evidence="6">NAD(P)(+)--arginine ADP-ribosyltransferase</fullName>
        <ecNumber evidence="6">2.4.2.31</ecNumber>
    </recommendedName>
    <alternativeName>
        <fullName evidence="6">Mono(ADP-ribosyl)transferase</fullName>
    </alternativeName>
</protein>
<evidence type="ECO:0000313" key="10">
    <source>
        <dbReference type="Proteomes" id="UP000663828"/>
    </source>
</evidence>
<feature type="domain" description="WWE" evidence="7">
    <location>
        <begin position="2"/>
        <end position="83"/>
    </location>
</feature>
<evidence type="ECO:0000256" key="6">
    <source>
        <dbReference type="RuleBase" id="RU361228"/>
    </source>
</evidence>
<keyword evidence="6" id="KW-0520">NAD</keyword>
<proteinExistence type="inferred from homology"/>
<dbReference type="GO" id="GO:0016779">
    <property type="term" value="F:nucleotidyltransferase activity"/>
    <property type="evidence" value="ECO:0007669"/>
    <property type="project" value="UniProtKB-KW"/>
</dbReference>
<gene>
    <name evidence="8" type="ORF">EDS130_LOCUS45757</name>
    <name evidence="9" type="ORF">XAT740_LOCUS50512</name>
</gene>
<dbReference type="EMBL" id="CAJNOR010007772">
    <property type="protein sequence ID" value="CAF1623008.1"/>
    <property type="molecule type" value="Genomic_DNA"/>
</dbReference>
<dbReference type="AlphaFoldDB" id="A0A816CM36"/>
<organism evidence="9 10">
    <name type="scientific">Adineta ricciae</name>
    <name type="common">Rotifer</name>
    <dbReference type="NCBI Taxonomy" id="249248"/>
    <lineage>
        <taxon>Eukaryota</taxon>
        <taxon>Metazoa</taxon>
        <taxon>Spiralia</taxon>
        <taxon>Gnathifera</taxon>
        <taxon>Rotifera</taxon>
        <taxon>Eurotatoria</taxon>
        <taxon>Bdelloidea</taxon>
        <taxon>Adinetida</taxon>
        <taxon>Adinetidae</taxon>
        <taxon>Adineta</taxon>
    </lineage>
</organism>
<dbReference type="Proteomes" id="UP000663828">
    <property type="component" value="Unassembled WGS sequence"/>
</dbReference>
<keyword evidence="10" id="KW-1185">Reference proteome</keyword>
<dbReference type="Proteomes" id="UP000663852">
    <property type="component" value="Unassembled WGS sequence"/>
</dbReference>
<dbReference type="Pfam" id="PF01129">
    <property type="entry name" value="ART"/>
    <property type="match status" value="1"/>
</dbReference>
<dbReference type="Gene3D" id="3.30.720.50">
    <property type="match status" value="1"/>
</dbReference>
<keyword evidence="6" id="KW-0521">NADP</keyword>
<sequence length="352" mass="40598">MSHVSTALVPKQHIEWEWKSNDNVWSFEESEKWTPYCDIDSAIIEEAFQEKLPEAILDDYHIVFEQLRQISNNDEMSQRPVRRSVNKRTTQSGRLREERFVASAVAPETSFGLPSNCQFLEEACQQNLGLSYDEAGDPALLSAIVEKAAEGIVIEGKKASKQKRAEWMAQKLLSVKKGTRKEVAECCAELYSHDSFLYRKLNESMRLQTDKLNTQHQKLWRMKARTLGLFAFLLEMLPNPLTDKKMTVYRGADFSESLIDQYRQSAGDWSKGLCFLAFSSTSRSRDKAEFSAGNILFILDINEDEGRDVAPYSTFDEEETLLIPPFFFSIQSCQFDKIINKWIIHLRSHRSY</sequence>
<dbReference type="Gene3D" id="3.90.176.10">
    <property type="entry name" value="Toxin ADP-ribosyltransferase, Chain A, domain 1"/>
    <property type="match status" value="1"/>
</dbReference>
<dbReference type="SMART" id="SM00678">
    <property type="entry name" value="WWE"/>
    <property type="match status" value="1"/>
</dbReference>
<dbReference type="SUPFAM" id="SSF56399">
    <property type="entry name" value="ADP-ribosylation"/>
    <property type="match status" value="1"/>
</dbReference>
<evidence type="ECO:0000259" key="7">
    <source>
        <dbReference type="PROSITE" id="PS50918"/>
    </source>
</evidence>
<keyword evidence="3 6" id="KW-0808">Transferase</keyword>
<comment type="catalytic activity">
    <reaction evidence="5 6">
        <text>L-arginyl-[protein] + NAD(+) = N(omega)-(ADP-D-ribosyl)-L-arginyl-[protein] + nicotinamide + H(+)</text>
        <dbReference type="Rhea" id="RHEA:19149"/>
        <dbReference type="Rhea" id="RHEA-COMP:10532"/>
        <dbReference type="Rhea" id="RHEA-COMP:15087"/>
        <dbReference type="ChEBI" id="CHEBI:15378"/>
        <dbReference type="ChEBI" id="CHEBI:17154"/>
        <dbReference type="ChEBI" id="CHEBI:29965"/>
        <dbReference type="ChEBI" id="CHEBI:57540"/>
        <dbReference type="ChEBI" id="CHEBI:142554"/>
        <dbReference type="EC" id="2.4.2.31"/>
    </reaction>
</comment>
<comment type="similarity">
    <text evidence="1 6">Belongs to the Arg-specific ADP-ribosyltransferase family.</text>
</comment>
<dbReference type="InterPro" id="IPR037197">
    <property type="entry name" value="WWE_dom_sf"/>
</dbReference>
<dbReference type="EMBL" id="CAJNOJ010001250">
    <property type="protein sequence ID" value="CAF1547500.1"/>
    <property type="molecule type" value="Genomic_DNA"/>
</dbReference>
<dbReference type="InterPro" id="IPR000768">
    <property type="entry name" value="ART"/>
</dbReference>
<evidence type="ECO:0000256" key="1">
    <source>
        <dbReference type="ARBA" id="ARBA00009558"/>
    </source>
</evidence>
<evidence type="ECO:0000256" key="3">
    <source>
        <dbReference type="ARBA" id="ARBA00022679"/>
    </source>
</evidence>
<accession>A0A816CM36</accession>
<keyword evidence="4" id="KW-0548">Nucleotidyltransferase</keyword>
<evidence type="ECO:0000256" key="4">
    <source>
        <dbReference type="ARBA" id="ARBA00022695"/>
    </source>
</evidence>
<dbReference type="InterPro" id="IPR018123">
    <property type="entry name" value="WWE-dom_subgr"/>
</dbReference>
<dbReference type="PROSITE" id="PS50918">
    <property type="entry name" value="WWE"/>
    <property type="match status" value="1"/>
</dbReference>
<reference evidence="9" key="1">
    <citation type="submission" date="2021-02" db="EMBL/GenBank/DDBJ databases">
        <authorList>
            <person name="Nowell W R."/>
        </authorList>
    </citation>
    <scope>NUCLEOTIDE SEQUENCE</scope>
</reference>
<dbReference type="PROSITE" id="PS51996">
    <property type="entry name" value="TR_MART"/>
    <property type="match status" value="1"/>
</dbReference>
<evidence type="ECO:0000313" key="8">
    <source>
        <dbReference type="EMBL" id="CAF1547500.1"/>
    </source>
</evidence>
<evidence type="ECO:0000313" key="9">
    <source>
        <dbReference type="EMBL" id="CAF1623008.1"/>
    </source>
</evidence>
<comment type="caution">
    <text evidence="9">The sequence shown here is derived from an EMBL/GenBank/DDBJ whole genome shotgun (WGS) entry which is preliminary data.</text>
</comment>